<dbReference type="GeneID" id="39847578"/>
<dbReference type="RefSeq" id="WP_049995458.1">
    <property type="nucleotide sequence ID" value="NZ_CP031310.1"/>
</dbReference>
<evidence type="ECO:0000313" key="2">
    <source>
        <dbReference type="Proteomes" id="UP000296706"/>
    </source>
</evidence>
<dbReference type="AlphaFoldDB" id="A0A4D6HAN2"/>
<dbReference type="EMBL" id="CP031310">
    <property type="protein sequence ID" value="QCC50989.1"/>
    <property type="molecule type" value="Genomic_DNA"/>
</dbReference>
<dbReference type="Proteomes" id="UP000296706">
    <property type="component" value="Chromosome"/>
</dbReference>
<keyword evidence="2" id="KW-1185">Reference proteome</keyword>
<gene>
    <name evidence="1" type="ORF">DV733_06900</name>
</gene>
<dbReference type="STRING" id="1457250.GCA_000755225_00104"/>
<proteinExistence type="predicted"/>
<organism evidence="1 2">
    <name type="scientific">Halapricum salinum</name>
    <dbReference type="NCBI Taxonomy" id="1457250"/>
    <lineage>
        <taxon>Archaea</taxon>
        <taxon>Methanobacteriati</taxon>
        <taxon>Methanobacteriota</taxon>
        <taxon>Stenosarchaea group</taxon>
        <taxon>Halobacteria</taxon>
        <taxon>Halobacteriales</taxon>
        <taxon>Haloarculaceae</taxon>
        <taxon>Halapricum</taxon>
    </lineage>
</organism>
<evidence type="ECO:0000313" key="1">
    <source>
        <dbReference type="EMBL" id="QCC50989.1"/>
    </source>
</evidence>
<sequence length="192" mass="21886">MNIEQMNRRAVIGTAATSLAALSGCSAIRNILDGRKIRVQTDLSTRSGHPYLEDQPTLEAAPAADGWLVTDPEWMDTNIRWDHLRGEEMSLRRIQGNIDTELFLTIFVGALPYRYGLGGFSDYTIENQTIHFDLKPTQVIEGGRGHPDDPEYRLDYRFILWRLLNDTKRPTEMTLDANFEALETTSRPEETK</sequence>
<protein>
    <submittedName>
        <fullName evidence="1">Uncharacterized protein</fullName>
    </submittedName>
</protein>
<dbReference type="KEGG" id="hsn:DV733_06900"/>
<reference evidence="1 2" key="1">
    <citation type="journal article" date="2019" name="Nat. Commun.">
        <title>A new type of DNA phosphorothioation-based antiviral system in archaea.</title>
        <authorList>
            <person name="Xiong L."/>
            <person name="Liu S."/>
            <person name="Chen S."/>
            <person name="Xiao Y."/>
            <person name="Zhu B."/>
            <person name="Gao Y."/>
            <person name="Zhang Y."/>
            <person name="Chen B."/>
            <person name="Luo J."/>
            <person name="Deng Z."/>
            <person name="Chen X."/>
            <person name="Wang L."/>
            <person name="Chen S."/>
        </authorList>
    </citation>
    <scope>NUCLEOTIDE SEQUENCE [LARGE SCALE GENOMIC DNA]</scope>
    <source>
        <strain evidence="1 2">CBA1105</strain>
    </source>
</reference>
<name>A0A4D6HAN2_9EURY</name>
<accession>A0A4D6HAN2</accession>